<evidence type="ECO:0000313" key="3">
    <source>
        <dbReference type="Proteomes" id="UP000053562"/>
    </source>
</evidence>
<sequence length="188" mass="21815">MDLIREYYSNCLHACTPEKYVIDQSEIEFSTAGKSSLRLKVIDWYYTTAGSFSVKEGHTRNVGPSQRDKKKQLRKLSRKRTRCEHFDRMRVMENVLLISDRESGQEGKEGERHKKGQLNTCEHANTNGSTFNCINGRNPSNQTERIYVENTFDFALLPENGTPLNETRLFVKARKKGRHKKRSKNKVV</sequence>
<reference evidence="2 3" key="1">
    <citation type="submission" date="2011-08" db="EMBL/GenBank/DDBJ databases">
        <title>The Genome Sequence of Plasmodium vivax India VII.</title>
        <authorList>
            <consortium name="The Broad Institute Genome Sequencing Platform"/>
            <consortium name="The Broad Institute Genome Sequencing Center for Infectious Disease"/>
            <person name="Neafsey D."/>
            <person name="Carlton J."/>
            <person name="Barnwell J."/>
            <person name="Collins W."/>
            <person name="Escalante A."/>
            <person name="Mullikin J."/>
            <person name="Saul A."/>
            <person name="Guigo R."/>
            <person name="Camara F."/>
            <person name="Young S.K."/>
            <person name="Zeng Q."/>
            <person name="Gargeya S."/>
            <person name="Fitzgerald M."/>
            <person name="Haas B."/>
            <person name="Abouelleil A."/>
            <person name="Alvarado L."/>
            <person name="Arachchi H.M."/>
            <person name="Berlin A."/>
            <person name="Brown A."/>
            <person name="Chapman S.B."/>
            <person name="Chen Z."/>
            <person name="Dunbar C."/>
            <person name="Freedman E."/>
            <person name="Gearin G."/>
            <person name="Gellesch M."/>
            <person name="Goldberg J."/>
            <person name="Griggs A."/>
            <person name="Gujja S."/>
            <person name="Heiman D."/>
            <person name="Howarth C."/>
            <person name="Larson L."/>
            <person name="Lui A."/>
            <person name="MacDonald P.J.P."/>
            <person name="Montmayeur A."/>
            <person name="Murphy C."/>
            <person name="Neiman D."/>
            <person name="Pearson M."/>
            <person name="Priest M."/>
            <person name="Roberts A."/>
            <person name="Saif S."/>
            <person name="Shea T."/>
            <person name="Shenoy N."/>
            <person name="Sisk P."/>
            <person name="Stolte C."/>
            <person name="Sykes S."/>
            <person name="Wortman J."/>
            <person name="Nusbaum C."/>
            <person name="Birren B."/>
        </authorList>
    </citation>
    <scope>NUCLEOTIDE SEQUENCE [LARGE SCALE GENOMIC DNA]</scope>
    <source>
        <strain evidence="2 3">India VII</strain>
    </source>
</reference>
<name>A0A0J9SCN5_PLAVI</name>
<feature type="region of interest" description="Disordered" evidence="1">
    <location>
        <begin position="57"/>
        <end position="78"/>
    </location>
</feature>
<gene>
    <name evidence="2" type="ORF">PVIIG_00956</name>
</gene>
<evidence type="ECO:0000313" key="2">
    <source>
        <dbReference type="EMBL" id="KMZ79682.1"/>
    </source>
</evidence>
<dbReference type="EMBL" id="KQ234316">
    <property type="protein sequence ID" value="KMZ79682.1"/>
    <property type="molecule type" value="Genomic_DNA"/>
</dbReference>
<accession>A0A0J9SCN5</accession>
<feature type="compositionally biased region" description="Basic residues" evidence="1">
    <location>
        <begin position="68"/>
        <end position="78"/>
    </location>
</feature>
<dbReference type="AlphaFoldDB" id="A0A0J9SCN5"/>
<evidence type="ECO:0000256" key="1">
    <source>
        <dbReference type="SAM" id="MobiDB-lite"/>
    </source>
</evidence>
<dbReference type="OrthoDB" id="376780at2759"/>
<proteinExistence type="predicted"/>
<dbReference type="Proteomes" id="UP000053562">
    <property type="component" value="Unassembled WGS sequence"/>
</dbReference>
<organism evidence="2 3">
    <name type="scientific">Plasmodium vivax India VII</name>
    <dbReference type="NCBI Taxonomy" id="1077284"/>
    <lineage>
        <taxon>Eukaryota</taxon>
        <taxon>Sar</taxon>
        <taxon>Alveolata</taxon>
        <taxon>Apicomplexa</taxon>
        <taxon>Aconoidasida</taxon>
        <taxon>Haemosporida</taxon>
        <taxon>Plasmodiidae</taxon>
        <taxon>Plasmodium</taxon>
        <taxon>Plasmodium (Plasmodium)</taxon>
    </lineage>
</organism>
<protein>
    <submittedName>
        <fullName evidence="2">Uncharacterized protein</fullName>
    </submittedName>
</protein>